<dbReference type="InParanoid" id="A0A2T0H103"/>
<keyword evidence="2" id="KW-0812">Transmembrane</keyword>
<evidence type="ECO:0000256" key="2">
    <source>
        <dbReference type="SAM" id="Phobius"/>
    </source>
</evidence>
<keyword evidence="2" id="KW-0472">Membrane</keyword>
<dbReference type="AlphaFoldDB" id="A0A2T0H103"/>
<keyword evidence="4" id="KW-1185">Reference proteome</keyword>
<name>A0A2T0H103_ACTMO</name>
<dbReference type="InterPro" id="IPR021443">
    <property type="entry name" value="DUF3093"/>
</dbReference>
<dbReference type="EMBL" id="PVSR01000001">
    <property type="protein sequence ID" value="PRW65058.1"/>
    <property type="molecule type" value="Genomic_DNA"/>
</dbReference>
<sequence>MSESSEAGLAGETSPAPRGEPGRPRYRERVRAAWWSWPLPLVAAVLLAAEVHMGYPGVRAWLPYVVLVPLAVGLVLWMSRLRILVTDEEFVVGSARLPLRVIADVEVIPRERKQRALGPELDPAAFLVHRPWAPTMVRVWLDDPEDPTPYWVVSTRRPEQLARALTSE</sequence>
<proteinExistence type="predicted"/>
<accession>A0A2T0H103</accession>
<feature type="transmembrane region" description="Helical" evidence="2">
    <location>
        <begin position="32"/>
        <end position="49"/>
    </location>
</feature>
<protein>
    <submittedName>
        <fullName evidence="3">DUF3093 domain-containing protein</fullName>
    </submittedName>
</protein>
<organism evidence="3 4">
    <name type="scientific">Actinopolyspora mortivallis</name>
    <dbReference type="NCBI Taxonomy" id="33906"/>
    <lineage>
        <taxon>Bacteria</taxon>
        <taxon>Bacillati</taxon>
        <taxon>Actinomycetota</taxon>
        <taxon>Actinomycetes</taxon>
        <taxon>Actinopolysporales</taxon>
        <taxon>Actinopolysporaceae</taxon>
        <taxon>Actinopolyspora</taxon>
    </lineage>
</organism>
<evidence type="ECO:0000256" key="1">
    <source>
        <dbReference type="SAM" id="MobiDB-lite"/>
    </source>
</evidence>
<gene>
    <name evidence="3" type="ORF">CEP50_00530</name>
</gene>
<comment type="caution">
    <text evidence="3">The sequence shown here is derived from an EMBL/GenBank/DDBJ whole genome shotgun (WGS) entry which is preliminary data.</text>
</comment>
<dbReference type="STRING" id="1050202.GCA_000384035_00962"/>
<reference evidence="3 4" key="1">
    <citation type="submission" date="2018-03" db="EMBL/GenBank/DDBJ databases">
        <title>Actinopolyspora mortivallis from Sahara, screening for active biomolecules.</title>
        <authorList>
            <person name="Selama O."/>
            <person name="Wellington E.M.H."/>
            <person name="Hacene H."/>
        </authorList>
    </citation>
    <scope>NUCLEOTIDE SEQUENCE [LARGE SCALE GENOMIC DNA]</scope>
    <source>
        <strain evidence="3 4">M5A</strain>
    </source>
</reference>
<keyword evidence="2" id="KW-1133">Transmembrane helix</keyword>
<feature type="transmembrane region" description="Helical" evidence="2">
    <location>
        <begin position="61"/>
        <end position="78"/>
    </location>
</feature>
<feature type="region of interest" description="Disordered" evidence="1">
    <location>
        <begin position="1"/>
        <end position="24"/>
    </location>
</feature>
<dbReference type="Pfam" id="PF11292">
    <property type="entry name" value="DUF3093"/>
    <property type="match status" value="1"/>
</dbReference>
<evidence type="ECO:0000313" key="3">
    <source>
        <dbReference type="EMBL" id="PRW65058.1"/>
    </source>
</evidence>
<dbReference type="Proteomes" id="UP000239352">
    <property type="component" value="Unassembled WGS sequence"/>
</dbReference>
<evidence type="ECO:0000313" key="4">
    <source>
        <dbReference type="Proteomes" id="UP000239352"/>
    </source>
</evidence>